<keyword evidence="3" id="KW-1133">Transmembrane helix</keyword>
<sequence length="478" mass="51816">APVSDPTSKLTARGYIHRRLKFLWSVVRYDFETRQLMRLAVPFTAYALVEGVCDIIGLIIVSHRLGTDSLIALAMVDIFLGTTAEFVGGWVEASSSLVSMAYGAGNYRRAGQYLQVSVLGYVLGQIPMAILWGFATKPLILFLGLGETAGDIAQEYAWVVMAIDTVGGVHEAFGDFLEVVGLQWYTNAYGILEALVGIGAYAAVAYLFDANLTLLGLVDLCVSSLFFCADIAICSWRGWLDHFEVGMFGDFGFHDRGLMLDMFKVALPLAFGSLFAYAEWEVLTFFAAVLGPAEAVTWAVAAYIWDIFEVTTGSIADAAEVRCSYQLGKGRPKLAELSAYKAIFLAFAASTGATILFLSLGGLLPGWMTTDPTIQAMLSDLFPLMALGNITMNTGWVCWSLIGAQGRLNIDLRGLTFSVLVGYCATITILTTILLMSDWVTISAKIREKVKAEEEEDDEEEDGDESNSSDSSSSSSSS</sequence>
<feature type="transmembrane region" description="Helical" evidence="3">
    <location>
        <begin position="257"/>
        <end position="277"/>
    </location>
</feature>
<keyword evidence="3" id="KW-0812">Transmembrane</keyword>
<protein>
    <submittedName>
        <fullName evidence="4">Uncharacterized protein</fullName>
    </submittedName>
</protein>
<reference evidence="4 5" key="1">
    <citation type="journal article" date="2012" name="Genome Biol.">
        <title>Genome and low-iron response of an oceanic diatom adapted to chronic iron limitation.</title>
        <authorList>
            <person name="Lommer M."/>
            <person name="Specht M."/>
            <person name="Roy A.S."/>
            <person name="Kraemer L."/>
            <person name="Andreson R."/>
            <person name="Gutowska M.A."/>
            <person name="Wolf J."/>
            <person name="Bergner S.V."/>
            <person name="Schilhabel M.B."/>
            <person name="Klostermeier U.C."/>
            <person name="Beiko R.G."/>
            <person name="Rosenstiel P."/>
            <person name="Hippler M."/>
            <person name="Laroche J."/>
        </authorList>
    </citation>
    <scope>NUCLEOTIDE SEQUENCE [LARGE SCALE GENOMIC DNA]</scope>
    <source>
        <strain evidence="4 5">CCMP1005</strain>
    </source>
</reference>
<dbReference type="Proteomes" id="UP000266841">
    <property type="component" value="Unassembled WGS sequence"/>
</dbReference>
<feature type="non-terminal residue" evidence="4">
    <location>
        <position position="1"/>
    </location>
</feature>
<feature type="transmembrane region" description="Helical" evidence="3">
    <location>
        <begin position="214"/>
        <end position="236"/>
    </location>
</feature>
<dbReference type="GO" id="GO:0042910">
    <property type="term" value="F:xenobiotic transmembrane transporter activity"/>
    <property type="evidence" value="ECO:0007669"/>
    <property type="project" value="InterPro"/>
</dbReference>
<feature type="transmembrane region" description="Helical" evidence="3">
    <location>
        <begin position="39"/>
        <end position="61"/>
    </location>
</feature>
<evidence type="ECO:0000256" key="1">
    <source>
        <dbReference type="ARBA" id="ARBA00010199"/>
    </source>
</evidence>
<dbReference type="PANTHER" id="PTHR11206">
    <property type="entry name" value="MULTIDRUG RESISTANCE PROTEIN"/>
    <property type="match status" value="1"/>
</dbReference>
<comment type="caution">
    <text evidence="4">The sequence shown here is derived from an EMBL/GenBank/DDBJ whole genome shotgun (WGS) entry which is preliminary data.</text>
</comment>
<feature type="compositionally biased region" description="Acidic residues" evidence="2">
    <location>
        <begin position="453"/>
        <end position="467"/>
    </location>
</feature>
<dbReference type="AlphaFoldDB" id="K0SBE3"/>
<dbReference type="EMBL" id="AGNL01019011">
    <property type="protein sequence ID" value="EJK62249.1"/>
    <property type="molecule type" value="Genomic_DNA"/>
</dbReference>
<evidence type="ECO:0000256" key="2">
    <source>
        <dbReference type="SAM" id="MobiDB-lite"/>
    </source>
</evidence>
<dbReference type="InterPro" id="IPR002528">
    <property type="entry name" value="MATE_fam"/>
</dbReference>
<feature type="transmembrane region" description="Helical" evidence="3">
    <location>
        <begin position="188"/>
        <end position="208"/>
    </location>
</feature>
<feature type="transmembrane region" description="Helical" evidence="3">
    <location>
        <begin position="381"/>
        <end position="402"/>
    </location>
</feature>
<evidence type="ECO:0000313" key="4">
    <source>
        <dbReference type="EMBL" id="EJK62249.1"/>
    </source>
</evidence>
<feature type="transmembrane region" description="Helical" evidence="3">
    <location>
        <begin position="283"/>
        <end position="305"/>
    </location>
</feature>
<feature type="transmembrane region" description="Helical" evidence="3">
    <location>
        <begin position="70"/>
        <end position="93"/>
    </location>
</feature>
<dbReference type="OMA" id="ASMEGIC"/>
<keyword evidence="3" id="KW-0472">Membrane</keyword>
<proteinExistence type="inferred from homology"/>
<feature type="region of interest" description="Disordered" evidence="2">
    <location>
        <begin position="450"/>
        <end position="478"/>
    </location>
</feature>
<evidence type="ECO:0000256" key="3">
    <source>
        <dbReference type="SAM" id="Phobius"/>
    </source>
</evidence>
<gene>
    <name evidence="4" type="ORF">THAOC_17144</name>
</gene>
<feature type="transmembrane region" description="Helical" evidence="3">
    <location>
        <begin position="339"/>
        <end position="361"/>
    </location>
</feature>
<feature type="transmembrane region" description="Helical" evidence="3">
    <location>
        <begin position="113"/>
        <end position="135"/>
    </location>
</feature>
<feature type="transmembrane region" description="Helical" evidence="3">
    <location>
        <begin position="414"/>
        <end position="436"/>
    </location>
</feature>
<dbReference type="GO" id="GO:0016020">
    <property type="term" value="C:membrane"/>
    <property type="evidence" value="ECO:0007669"/>
    <property type="project" value="InterPro"/>
</dbReference>
<organism evidence="4 5">
    <name type="scientific">Thalassiosira oceanica</name>
    <name type="common">Marine diatom</name>
    <dbReference type="NCBI Taxonomy" id="159749"/>
    <lineage>
        <taxon>Eukaryota</taxon>
        <taxon>Sar</taxon>
        <taxon>Stramenopiles</taxon>
        <taxon>Ochrophyta</taxon>
        <taxon>Bacillariophyta</taxon>
        <taxon>Coscinodiscophyceae</taxon>
        <taxon>Thalassiosirophycidae</taxon>
        <taxon>Thalassiosirales</taxon>
        <taxon>Thalassiosiraceae</taxon>
        <taxon>Thalassiosira</taxon>
    </lineage>
</organism>
<accession>K0SBE3</accession>
<dbReference type="eggNOG" id="KOG1347">
    <property type="taxonomic scope" value="Eukaryota"/>
</dbReference>
<dbReference type="OrthoDB" id="42023at2759"/>
<comment type="similarity">
    <text evidence="1">Belongs to the multi antimicrobial extrusion (MATE) (TC 2.A.66.1) family.</text>
</comment>
<feature type="compositionally biased region" description="Low complexity" evidence="2">
    <location>
        <begin position="468"/>
        <end position="478"/>
    </location>
</feature>
<dbReference type="GO" id="GO:0015297">
    <property type="term" value="F:antiporter activity"/>
    <property type="evidence" value="ECO:0007669"/>
    <property type="project" value="InterPro"/>
</dbReference>
<keyword evidence="5" id="KW-1185">Reference proteome</keyword>
<dbReference type="Pfam" id="PF01554">
    <property type="entry name" value="MatE"/>
    <property type="match status" value="2"/>
</dbReference>
<evidence type="ECO:0000313" key="5">
    <source>
        <dbReference type="Proteomes" id="UP000266841"/>
    </source>
</evidence>
<name>K0SBE3_THAOC</name>